<protein>
    <recommendedName>
        <fullName evidence="1">Rhodanese domain-containing protein</fullName>
    </recommendedName>
</protein>
<dbReference type="PROSITE" id="PS50206">
    <property type="entry name" value="RHODANESE_3"/>
    <property type="match status" value="1"/>
</dbReference>
<evidence type="ECO:0000313" key="3">
    <source>
        <dbReference type="Proteomes" id="UP001642487"/>
    </source>
</evidence>
<gene>
    <name evidence="2" type="ORF">CITCOLO1_LOCUS12813</name>
</gene>
<accession>A0ABP0YLE9</accession>
<dbReference type="PANTHER" id="PTHR44542">
    <property type="entry name" value="THIOSULFATE SULFURTRANSFERASE 18"/>
    <property type="match status" value="1"/>
</dbReference>
<reference evidence="2 3" key="1">
    <citation type="submission" date="2024-03" db="EMBL/GenBank/DDBJ databases">
        <authorList>
            <person name="Gkanogiannis A."/>
            <person name="Becerra Lopez-Lavalle L."/>
        </authorList>
    </citation>
    <scope>NUCLEOTIDE SEQUENCE [LARGE SCALE GENOMIC DNA]</scope>
</reference>
<sequence>MKRANSIILQWRKWSHLQPNPTPAYFSGRCCETTCRPTKQERSKLNLIIKGNFHTLLRCQVSPPVSAPVVLPPTFPRWSLVFPTSKTAHRFQSTGIPPPIMGSLDSSDAGIVTVDVKTAENLLHSGYAFLDVRTVEEFKDGHVATEKIVNIPYLLNSPNGRVKNAQFLAEVSAVFKKDDRLVVGCRSGVRSLLAIDDLQNDGFKHLKDLGGGHLAWLENGLPVAKPKGDLKVVENHKDEL</sequence>
<dbReference type="EMBL" id="OZ021738">
    <property type="protein sequence ID" value="CAK9320757.1"/>
    <property type="molecule type" value="Genomic_DNA"/>
</dbReference>
<dbReference type="Gene3D" id="3.40.250.10">
    <property type="entry name" value="Rhodanese-like domain"/>
    <property type="match status" value="1"/>
</dbReference>
<organism evidence="2 3">
    <name type="scientific">Citrullus colocynthis</name>
    <name type="common">colocynth</name>
    <dbReference type="NCBI Taxonomy" id="252529"/>
    <lineage>
        <taxon>Eukaryota</taxon>
        <taxon>Viridiplantae</taxon>
        <taxon>Streptophyta</taxon>
        <taxon>Embryophyta</taxon>
        <taxon>Tracheophyta</taxon>
        <taxon>Spermatophyta</taxon>
        <taxon>Magnoliopsida</taxon>
        <taxon>eudicotyledons</taxon>
        <taxon>Gunneridae</taxon>
        <taxon>Pentapetalae</taxon>
        <taxon>rosids</taxon>
        <taxon>fabids</taxon>
        <taxon>Cucurbitales</taxon>
        <taxon>Cucurbitaceae</taxon>
        <taxon>Benincaseae</taxon>
        <taxon>Citrullus</taxon>
    </lineage>
</organism>
<dbReference type="PANTHER" id="PTHR44542:SF12">
    <property type="entry name" value="THIOSULFATE SULFURTRANSFERASE 18"/>
    <property type="match status" value="1"/>
</dbReference>
<name>A0ABP0YLE9_9ROSI</name>
<dbReference type="Pfam" id="PF00581">
    <property type="entry name" value="Rhodanese"/>
    <property type="match status" value="1"/>
</dbReference>
<evidence type="ECO:0000313" key="2">
    <source>
        <dbReference type="EMBL" id="CAK9320757.1"/>
    </source>
</evidence>
<feature type="domain" description="Rhodanese" evidence="1">
    <location>
        <begin position="123"/>
        <end position="225"/>
    </location>
</feature>
<dbReference type="SMART" id="SM00450">
    <property type="entry name" value="RHOD"/>
    <property type="match status" value="1"/>
</dbReference>
<dbReference type="CDD" id="cd00158">
    <property type="entry name" value="RHOD"/>
    <property type="match status" value="1"/>
</dbReference>
<keyword evidence="3" id="KW-1185">Reference proteome</keyword>
<evidence type="ECO:0000259" key="1">
    <source>
        <dbReference type="PROSITE" id="PS50206"/>
    </source>
</evidence>
<dbReference type="SUPFAM" id="SSF52821">
    <property type="entry name" value="Rhodanese/Cell cycle control phosphatase"/>
    <property type="match status" value="1"/>
</dbReference>
<dbReference type="InterPro" id="IPR044684">
    <property type="entry name" value="STR17/STR18/HARC1-like"/>
</dbReference>
<dbReference type="InterPro" id="IPR036873">
    <property type="entry name" value="Rhodanese-like_dom_sf"/>
</dbReference>
<dbReference type="InterPro" id="IPR001763">
    <property type="entry name" value="Rhodanese-like_dom"/>
</dbReference>
<proteinExistence type="predicted"/>
<dbReference type="Proteomes" id="UP001642487">
    <property type="component" value="Chromosome 4"/>
</dbReference>